<reference evidence="1" key="1">
    <citation type="submission" date="2020-10" db="EMBL/GenBank/DDBJ databases">
        <authorList>
            <person name="Gilroy R."/>
        </authorList>
    </citation>
    <scope>NUCLEOTIDE SEQUENCE</scope>
    <source>
        <strain evidence="1">7293</strain>
    </source>
</reference>
<evidence type="ECO:0000313" key="1">
    <source>
        <dbReference type="EMBL" id="MBO8435766.1"/>
    </source>
</evidence>
<name>A0A9D9E074_9SPIO</name>
<dbReference type="Proteomes" id="UP000823615">
    <property type="component" value="Unassembled WGS sequence"/>
</dbReference>
<evidence type="ECO:0000313" key="2">
    <source>
        <dbReference type="Proteomes" id="UP000823615"/>
    </source>
</evidence>
<comment type="caution">
    <text evidence="1">The sequence shown here is derived from an EMBL/GenBank/DDBJ whole genome shotgun (WGS) entry which is preliminary data.</text>
</comment>
<reference evidence="1" key="2">
    <citation type="journal article" date="2021" name="PeerJ">
        <title>Extensive microbial diversity within the chicken gut microbiome revealed by metagenomics and culture.</title>
        <authorList>
            <person name="Gilroy R."/>
            <person name="Ravi A."/>
            <person name="Getino M."/>
            <person name="Pursley I."/>
            <person name="Horton D.L."/>
            <person name="Alikhan N.F."/>
            <person name="Baker D."/>
            <person name="Gharbi K."/>
            <person name="Hall N."/>
            <person name="Watson M."/>
            <person name="Adriaenssens E.M."/>
            <person name="Foster-Nyarko E."/>
            <person name="Jarju S."/>
            <person name="Secka A."/>
            <person name="Antonio M."/>
            <person name="Oren A."/>
            <person name="Chaudhuri R.R."/>
            <person name="La Ragione R."/>
            <person name="Hildebrand F."/>
            <person name="Pallen M.J."/>
        </authorList>
    </citation>
    <scope>NUCLEOTIDE SEQUENCE</scope>
    <source>
        <strain evidence="1">7293</strain>
    </source>
</reference>
<gene>
    <name evidence="1" type="ORF">IAA97_02145</name>
</gene>
<protein>
    <submittedName>
        <fullName evidence="1">Uncharacterized protein</fullName>
    </submittedName>
</protein>
<dbReference type="AlphaFoldDB" id="A0A9D9E074"/>
<dbReference type="EMBL" id="JADIMT010000033">
    <property type="protein sequence ID" value="MBO8435766.1"/>
    <property type="molecule type" value="Genomic_DNA"/>
</dbReference>
<sequence length="164" mass="18840">MSEKEVILDTFASFKSGMQQYLARPEIPKELKPRHESTSTRIAACLRPFFPPAVNIDTGLMGADIVIWKGDQIILALFWSSSYLGKERRLKAIAFHEKRKPLLTLAFSIFPKQDTLLVCRIENGFIDYLHIKKDTFMEEVLRRCTIEEGKKDDGQLLLPLGKRN</sequence>
<organism evidence="1 2">
    <name type="scientific">Candidatus Ornithospirochaeta stercoripullorum</name>
    <dbReference type="NCBI Taxonomy" id="2840899"/>
    <lineage>
        <taxon>Bacteria</taxon>
        <taxon>Pseudomonadati</taxon>
        <taxon>Spirochaetota</taxon>
        <taxon>Spirochaetia</taxon>
        <taxon>Spirochaetales</taxon>
        <taxon>Spirochaetaceae</taxon>
        <taxon>Spirochaetaceae incertae sedis</taxon>
        <taxon>Candidatus Ornithospirochaeta</taxon>
    </lineage>
</organism>
<accession>A0A9D9E074</accession>
<proteinExistence type="predicted"/>